<evidence type="ECO:0000313" key="3">
    <source>
        <dbReference type="EMBL" id="BAC44415.1"/>
    </source>
</evidence>
<evidence type="ECO:0000256" key="2">
    <source>
        <dbReference type="ARBA" id="ARBA00023002"/>
    </source>
</evidence>
<keyword evidence="2" id="KW-0560">Oxidoreductase</keyword>
<evidence type="ECO:0000313" key="4">
    <source>
        <dbReference type="Proteomes" id="UP000002522"/>
    </source>
</evidence>
<keyword evidence="4" id="KW-1185">Reference proteome</keyword>
<dbReference type="Pfam" id="PF00106">
    <property type="entry name" value="adh_short"/>
    <property type="match status" value="1"/>
</dbReference>
<name>Q8EVD9_MALP2</name>
<dbReference type="HOGENOM" id="CLU_2524012_0_0_14"/>
<sequence>MHASSDTKLADIVRKDFDCIVNINLGGIYNCIKYEIAQMLKQSNKGVIVNCFSQSGVVGLVGVSVYTKSKHAVFRLTKCSVLKY</sequence>
<dbReference type="AlphaFoldDB" id="Q8EVD9"/>
<dbReference type="KEGG" id="mpe:MYPE6250"/>
<dbReference type="InParanoid" id="Q8EVD9"/>
<evidence type="ECO:0000256" key="1">
    <source>
        <dbReference type="ARBA" id="ARBA00006484"/>
    </source>
</evidence>
<protein>
    <submittedName>
        <fullName evidence="3">Probable 3-ketoacyl-acyl carrier protein reductase</fullName>
    </submittedName>
</protein>
<organism evidence="3 4">
    <name type="scientific">Malacoplasma penetrans (strain HF-2)</name>
    <name type="common">Mycoplasma penetrans</name>
    <dbReference type="NCBI Taxonomy" id="272633"/>
    <lineage>
        <taxon>Bacteria</taxon>
        <taxon>Bacillati</taxon>
        <taxon>Mycoplasmatota</taxon>
        <taxon>Mycoplasmoidales</taxon>
        <taxon>Mycoplasmoidaceae</taxon>
        <taxon>Malacoplasma</taxon>
    </lineage>
</organism>
<reference evidence="3 4" key="1">
    <citation type="journal article" date="2002" name="Nucleic Acids Res.">
        <title>The complete genomic sequence of Mycoplasma penetrans, an intracellular bacterial pathogen in humans.</title>
        <authorList>
            <person name="Sasaki Y."/>
            <person name="Ishikawa J."/>
            <person name="Yamashita A."/>
            <person name="Oshima K."/>
            <person name="Kenri T."/>
            <person name="Furuya K."/>
            <person name="Yoshino C."/>
            <person name="Horino A."/>
            <person name="Shiba T."/>
            <person name="Sasaki T."/>
            <person name="Hattori M."/>
        </authorList>
    </citation>
    <scope>NUCLEOTIDE SEQUENCE [LARGE SCALE GENOMIC DNA]</scope>
    <source>
        <strain evidence="3 4">HF-2</strain>
    </source>
</reference>
<dbReference type="InterPro" id="IPR002347">
    <property type="entry name" value="SDR_fam"/>
</dbReference>
<dbReference type="Gene3D" id="3.40.50.720">
    <property type="entry name" value="NAD(P)-binding Rossmann-like Domain"/>
    <property type="match status" value="1"/>
</dbReference>
<gene>
    <name evidence="3" type="ordered locus">MYPE6250</name>
</gene>
<dbReference type="GO" id="GO:0016491">
    <property type="term" value="F:oxidoreductase activity"/>
    <property type="evidence" value="ECO:0007669"/>
    <property type="project" value="UniProtKB-KW"/>
</dbReference>
<accession>Q8EVD9</accession>
<dbReference type="STRING" id="272633.gene:10731744"/>
<comment type="similarity">
    <text evidence="1">Belongs to the short-chain dehydrogenases/reductases (SDR) family.</text>
</comment>
<dbReference type="PANTHER" id="PTHR24321:SF8">
    <property type="entry name" value="ESTRADIOL 17-BETA-DEHYDROGENASE 8-RELATED"/>
    <property type="match status" value="1"/>
</dbReference>
<dbReference type="InterPro" id="IPR036291">
    <property type="entry name" value="NAD(P)-bd_dom_sf"/>
</dbReference>
<dbReference type="EMBL" id="BA000026">
    <property type="protein sequence ID" value="BAC44415.1"/>
    <property type="molecule type" value="Genomic_DNA"/>
</dbReference>
<dbReference type="SUPFAM" id="SSF51735">
    <property type="entry name" value="NAD(P)-binding Rossmann-fold domains"/>
    <property type="match status" value="1"/>
</dbReference>
<dbReference type="PANTHER" id="PTHR24321">
    <property type="entry name" value="DEHYDROGENASES, SHORT CHAIN"/>
    <property type="match status" value="1"/>
</dbReference>
<dbReference type="Proteomes" id="UP000002522">
    <property type="component" value="Chromosome"/>
</dbReference>
<dbReference type="eggNOG" id="COG1028">
    <property type="taxonomic scope" value="Bacteria"/>
</dbReference>
<proteinExistence type="inferred from homology"/>